<dbReference type="InterPro" id="IPR028349">
    <property type="entry name" value="PafC-like"/>
</dbReference>
<protein>
    <submittedName>
        <fullName evidence="1">WYL domain protein</fullName>
    </submittedName>
</protein>
<keyword evidence="2" id="KW-1185">Reference proteome</keyword>
<dbReference type="AlphaFoldDB" id="I5C3R7"/>
<dbReference type="InterPro" id="IPR051534">
    <property type="entry name" value="CBASS_pafABC_assoc_protein"/>
</dbReference>
<evidence type="ECO:0000313" key="2">
    <source>
        <dbReference type="Proteomes" id="UP000005551"/>
    </source>
</evidence>
<dbReference type="Proteomes" id="UP000005551">
    <property type="component" value="Unassembled WGS sequence"/>
</dbReference>
<dbReference type="STRING" id="1189621.A3SI_09727"/>
<dbReference type="PANTHER" id="PTHR34580">
    <property type="match status" value="1"/>
</dbReference>
<comment type="caution">
    <text evidence="1">The sequence shown here is derived from an EMBL/GenBank/DDBJ whole genome shotgun (WGS) entry which is preliminary data.</text>
</comment>
<sequence>MVKATSIEQQKMLRVLQLIVLLQGPVGKPIHKLAESIGVEERTLYRYLKLLEVIGFRIIKQFGKYRIEEPLALVKGAETQFSGTEMELLRQAIEQQIPDAQQRKVLIAKLQLELDTVKSAKLLQQADYGRKVDLLSMCMRMGVRAKLEDYYSINSDSVSDRIIEPVCFTRPFDSIYALDTVDKRMKLFKLERITRVSVLDEDMEYQDLHERLEQDVFGFIGKGALPVTLRLSARACQLLQEEYPAVWPYLRRRKDGKGFLRLEVPDFRGIGRFILGLPGEITVLGGDELIAYLTEKVGSWHFVQGVHPKQAMDLEEEE</sequence>
<dbReference type="PIRSF" id="PIRSF016838">
    <property type="entry name" value="PafC"/>
    <property type="match status" value="1"/>
</dbReference>
<dbReference type="OrthoDB" id="1315521at2"/>
<gene>
    <name evidence="1" type="ORF">A3SI_09727</name>
</gene>
<accession>I5C3R7</accession>
<dbReference type="RefSeq" id="WP_009054934.1">
    <property type="nucleotide sequence ID" value="NZ_AJYA01000020.1"/>
</dbReference>
<dbReference type="PANTHER" id="PTHR34580:SF1">
    <property type="entry name" value="PROTEIN PAFC"/>
    <property type="match status" value="1"/>
</dbReference>
<reference evidence="1 2" key="1">
    <citation type="submission" date="2012-05" db="EMBL/GenBank/DDBJ databases">
        <title>Genome sequence of Nitritalea halalkaliphila LW7.</title>
        <authorList>
            <person name="Jangir P.K."/>
            <person name="Singh A."/>
            <person name="Shivaji S."/>
            <person name="Sharma R."/>
        </authorList>
    </citation>
    <scope>NUCLEOTIDE SEQUENCE [LARGE SCALE GENOMIC DNA]</scope>
    <source>
        <strain evidence="1 2">LW7</strain>
    </source>
</reference>
<name>I5C3R7_9BACT</name>
<dbReference type="EMBL" id="AJYA01000020">
    <property type="protein sequence ID" value="EIM76469.1"/>
    <property type="molecule type" value="Genomic_DNA"/>
</dbReference>
<dbReference type="PATRIC" id="fig|1189621.3.peg.2022"/>
<organism evidence="1 2">
    <name type="scientific">Nitritalea halalkaliphila LW7</name>
    <dbReference type="NCBI Taxonomy" id="1189621"/>
    <lineage>
        <taxon>Bacteria</taxon>
        <taxon>Pseudomonadati</taxon>
        <taxon>Bacteroidota</taxon>
        <taxon>Cytophagia</taxon>
        <taxon>Cytophagales</taxon>
        <taxon>Cyclobacteriaceae</taxon>
        <taxon>Nitritalea</taxon>
    </lineage>
</organism>
<evidence type="ECO:0000313" key="1">
    <source>
        <dbReference type="EMBL" id="EIM76469.1"/>
    </source>
</evidence>
<proteinExistence type="predicted"/>